<evidence type="ECO:0000256" key="3">
    <source>
        <dbReference type="ARBA" id="ARBA00023242"/>
    </source>
</evidence>
<evidence type="ECO:0000256" key="4">
    <source>
        <dbReference type="PROSITE-ProRule" id="PRU00320"/>
    </source>
</evidence>
<evidence type="ECO:0000313" key="8">
    <source>
        <dbReference type="Proteomes" id="UP000261540"/>
    </source>
</evidence>
<proteinExistence type="predicted"/>
<dbReference type="PROSITE" id="PS51253">
    <property type="entry name" value="HTH_CENPB"/>
    <property type="match status" value="1"/>
</dbReference>
<dbReference type="GO" id="GO:0003677">
    <property type="term" value="F:DNA binding"/>
    <property type="evidence" value="ECO:0007669"/>
    <property type="project" value="UniProtKB-UniRule"/>
</dbReference>
<dbReference type="Pfam" id="PF04218">
    <property type="entry name" value="CENP-B_N"/>
    <property type="match status" value="1"/>
</dbReference>
<name>A0A3B3RJ70_9TELE</name>
<dbReference type="InterPro" id="IPR004875">
    <property type="entry name" value="DDE_SF_endonuclease_dom"/>
</dbReference>
<keyword evidence="3 4" id="KW-0539">Nucleus</keyword>
<keyword evidence="2 4" id="KW-0238">DNA-binding</keyword>
<dbReference type="STRING" id="1676925.ENSPKIP00000018378"/>
<dbReference type="PANTHER" id="PTHR19303">
    <property type="entry name" value="TRANSPOSON"/>
    <property type="match status" value="1"/>
</dbReference>
<evidence type="ECO:0000259" key="5">
    <source>
        <dbReference type="PROSITE" id="PS50960"/>
    </source>
</evidence>
<dbReference type="InterPro" id="IPR050863">
    <property type="entry name" value="CenT-Element_Derived"/>
</dbReference>
<dbReference type="SMART" id="SM00674">
    <property type="entry name" value="CENPB"/>
    <property type="match status" value="1"/>
</dbReference>
<dbReference type="InterPro" id="IPR007889">
    <property type="entry name" value="HTH_Psq"/>
</dbReference>
<dbReference type="Proteomes" id="UP000261540">
    <property type="component" value="Unplaced"/>
</dbReference>
<dbReference type="Pfam" id="PF03221">
    <property type="entry name" value="HTH_Tnp_Tc5"/>
    <property type="match status" value="1"/>
</dbReference>
<feature type="domain" description="HTH CENPB-type" evidence="6">
    <location>
        <begin position="77"/>
        <end position="154"/>
    </location>
</feature>
<dbReference type="GeneTree" id="ENSGT00940000163154"/>
<dbReference type="InterPro" id="IPR006600">
    <property type="entry name" value="HTH_CenpB_DNA-bd_dom"/>
</dbReference>
<dbReference type="PANTHER" id="PTHR19303:SF26">
    <property type="entry name" value="TIGGER TRANSPOSABLE ELEMENT-DERIVED PROTEIN 1"/>
    <property type="match status" value="1"/>
</dbReference>
<dbReference type="InterPro" id="IPR009057">
    <property type="entry name" value="Homeodomain-like_sf"/>
</dbReference>
<organism evidence="7 8">
    <name type="scientific">Paramormyrops kingsleyae</name>
    <dbReference type="NCBI Taxonomy" id="1676925"/>
    <lineage>
        <taxon>Eukaryota</taxon>
        <taxon>Metazoa</taxon>
        <taxon>Chordata</taxon>
        <taxon>Craniata</taxon>
        <taxon>Vertebrata</taxon>
        <taxon>Euteleostomi</taxon>
        <taxon>Actinopterygii</taxon>
        <taxon>Neopterygii</taxon>
        <taxon>Teleostei</taxon>
        <taxon>Osteoglossocephala</taxon>
        <taxon>Osteoglossomorpha</taxon>
        <taxon>Osteoglossiformes</taxon>
        <taxon>Mormyridae</taxon>
        <taxon>Paramormyrops</taxon>
    </lineage>
</organism>
<accession>A0A3B3RJ70</accession>
<evidence type="ECO:0000313" key="7">
    <source>
        <dbReference type="Ensembl" id="ENSPKIP00000018378.1"/>
    </source>
</evidence>
<feature type="domain" description="HTH psq-type" evidence="5">
    <location>
        <begin position="12"/>
        <end position="63"/>
    </location>
</feature>
<evidence type="ECO:0000256" key="1">
    <source>
        <dbReference type="ARBA" id="ARBA00004123"/>
    </source>
</evidence>
<reference evidence="7" key="2">
    <citation type="submission" date="2025-09" db="UniProtKB">
        <authorList>
            <consortium name="Ensembl"/>
        </authorList>
    </citation>
    <scope>IDENTIFICATION</scope>
</reference>
<dbReference type="PROSITE" id="PS50960">
    <property type="entry name" value="HTH_PSQ"/>
    <property type="match status" value="1"/>
</dbReference>
<feature type="DNA-binding region" description="H-T-H motif" evidence="4">
    <location>
        <begin position="39"/>
        <end position="59"/>
    </location>
</feature>
<dbReference type="Gene3D" id="3.30.420.10">
    <property type="entry name" value="Ribonuclease H-like superfamily/Ribonuclease H"/>
    <property type="match status" value="1"/>
</dbReference>
<dbReference type="AlphaFoldDB" id="A0A3B3RJ70"/>
<dbReference type="Gene3D" id="1.10.10.60">
    <property type="entry name" value="Homeodomain-like"/>
    <property type="match status" value="2"/>
</dbReference>
<dbReference type="Ensembl" id="ENSPKIT00000036293.1">
    <property type="protein sequence ID" value="ENSPKIP00000018378.1"/>
    <property type="gene ID" value="ENSPKIG00000003965.1"/>
</dbReference>
<comment type="subcellular location">
    <subcellularLocation>
        <location evidence="1 4">Nucleus</location>
    </subcellularLocation>
</comment>
<sequence length="455" mass="51845">MGGSKRLNERKSESVRKRTVIDLELKMKIIRKYEGGQSLSAIAREFGLAVSTINTIVKDAARIKQHVRRAACLKSTIITKKREGAISEMEKLLTLWIEDQIQKRIPLSLVTIQAKARSLFDDLREKYPEGTQSFTASSGWFARFKKRAGFHNVKVNGETAGAEQARHFPDWLHKIIEEGPYSSEQVFNADQTALFWKKMPSRTYISKQENTAPGYKASNDRLTLLLGGNASGTCKLKPLLGYPCENPRALKGVSKATLPVHYRSNSNAWITVPVFEDWFVSCFIPEVEKYCKENDVPFKIMLILDNAPGHPADLDDFHPNVKVVYLPPNIASLIQPMDQGVIANLKAYYLCATFAQAVAAIDENLDTTFVDFWKSYNIYHAIRNIEKAWAEVSQACMNNVWKKLCPWFVSDFRGLEEDETFDEISWSWKLHELQKMKGAKTRNLKLNQNGSRQKR</sequence>
<dbReference type="GO" id="GO:0005634">
    <property type="term" value="C:nucleus"/>
    <property type="evidence" value="ECO:0007669"/>
    <property type="project" value="UniProtKB-SubCell"/>
</dbReference>
<keyword evidence="8" id="KW-1185">Reference proteome</keyword>
<evidence type="ECO:0000256" key="2">
    <source>
        <dbReference type="ARBA" id="ARBA00023125"/>
    </source>
</evidence>
<dbReference type="Pfam" id="PF03184">
    <property type="entry name" value="DDE_1"/>
    <property type="match status" value="1"/>
</dbReference>
<dbReference type="SUPFAM" id="SSF46689">
    <property type="entry name" value="Homeodomain-like"/>
    <property type="match status" value="2"/>
</dbReference>
<reference evidence="7" key="1">
    <citation type="submission" date="2025-08" db="UniProtKB">
        <authorList>
            <consortium name="Ensembl"/>
        </authorList>
    </citation>
    <scope>IDENTIFICATION</scope>
</reference>
<protein>
    <submittedName>
        <fullName evidence="7">Tigger transposable element-derived protein 1-like</fullName>
    </submittedName>
</protein>
<evidence type="ECO:0000259" key="6">
    <source>
        <dbReference type="PROSITE" id="PS51253"/>
    </source>
</evidence>
<dbReference type="InterPro" id="IPR036397">
    <property type="entry name" value="RNaseH_sf"/>
</dbReference>